<name>A0A964T4S7_9HYPH</name>
<dbReference type="CDD" id="cd07344">
    <property type="entry name" value="M48_yhfN_like"/>
    <property type="match status" value="1"/>
</dbReference>
<dbReference type="InterPro" id="IPR002725">
    <property type="entry name" value="YgjP-like_metallopeptidase"/>
</dbReference>
<protein>
    <submittedName>
        <fullName evidence="2">M48 family peptidase</fullName>
    </submittedName>
</protein>
<dbReference type="PANTHER" id="PTHR30399:SF1">
    <property type="entry name" value="UTP PYROPHOSPHATASE"/>
    <property type="match status" value="1"/>
</dbReference>
<dbReference type="Gene3D" id="3.30.2010.10">
    <property type="entry name" value="Metalloproteases ('zincins'), catalytic domain"/>
    <property type="match status" value="1"/>
</dbReference>
<evidence type="ECO:0000259" key="1">
    <source>
        <dbReference type="Pfam" id="PF01863"/>
    </source>
</evidence>
<evidence type="ECO:0000313" key="3">
    <source>
        <dbReference type="Proteomes" id="UP000773614"/>
    </source>
</evidence>
<evidence type="ECO:0000313" key="2">
    <source>
        <dbReference type="EMBL" id="MYZ47502.1"/>
    </source>
</evidence>
<dbReference type="InterPro" id="IPR053136">
    <property type="entry name" value="UTP_pyrophosphatase-like"/>
</dbReference>
<accession>A0A964T4S7</accession>
<feature type="domain" description="YgjP-like metallopeptidase" evidence="1">
    <location>
        <begin position="8"/>
        <end position="123"/>
    </location>
</feature>
<sequence length="133" mass="14586">GPGGTELHVPGERAHLPRRVGDWLRREARSDLEDAVARHCAAAGCRHTALRIGDARTRWGSCTAKGVLTFSWRLVLAPPSVLDYLAAHEVAHLREMNHGPGFWRLVAELDPDFDAARRWLKRNGAGLHAVGGS</sequence>
<reference evidence="2" key="1">
    <citation type="submission" date="2019-03" db="EMBL/GenBank/DDBJ databases">
        <title>Afifella sp. nov., isolated from activated sludge.</title>
        <authorList>
            <person name="Li Q."/>
            <person name="Liu Y."/>
        </authorList>
    </citation>
    <scope>NUCLEOTIDE SEQUENCE</scope>
    <source>
        <strain evidence="2">L72</strain>
    </source>
</reference>
<keyword evidence="3" id="KW-1185">Reference proteome</keyword>
<dbReference type="Pfam" id="PF01863">
    <property type="entry name" value="YgjP-like"/>
    <property type="match status" value="1"/>
</dbReference>
<dbReference type="OrthoDB" id="9795402at2"/>
<dbReference type="PANTHER" id="PTHR30399">
    <property type="entry name" value="UNCHARACTERIZED PROTEIN YGJP"/>
    <property type="match status" value="1"/>
</dbReference>
<dbReference type="Proteomes" id="UP000773614">
    <property type="component" value="Unassembled WGS sequence"/>
</dbReference>
<proteinExistence type="predicted"/>
<dbReference type="RefSeq" id="WP_161139853.1">
    <property type="nucleotide sequence ID" value="NZ_SPKJ01000016.1"/>
</dbReference>
<dbReference type="EMBL" id="SPKJ01000016">
    <property type="protein sequence ID" value="MYZ47502.1"/>
    <property type="molecule type" value="Genomic_DNA"/>
</dbReference>
<feature type="non-terminal residue" evidence="2">
    <location>
        <position position="1"/>
    </location>
</feature>
<comment type="caution">
    <text evidence="2">The sequence shown here is derived from an EMBL/GenBank/DDBJ whole genome shotgun (WGS) entry which is preliminary data.</text>
</comment>
<gene>
    <name evidence="2" type="ORF">E4O86_07230</name>
</gene>
<dbReference type="AlphaFoldDB" id="A0A964T4S7"/>
<organism evidence="2 3">
    <name type="scientific">Propylenella binzhouense</name>
    <dbReference type="NCBI Taxonomy" id="2555902"/>
    <lineage>
        <taxon>Bacteria</taxon>
        <taxon>Pseudomonadati</taxon>
        <taxon>Pseudomonadota</taxon>
        <taxon>Alphaproteobacteria</taxon>
        <taxon>Hyphomicrobiales</taxon>
        <taxon>Propylenellaceae</taxon>
        <taxon>Propylenella</taxon>
    </lineage>
</organism>